<gene>
    <name evidence="4" type="ORF">CUNI_LOCUS15140</name>
</gene>
<comment type="caution">
    <text evidence="4">The sequence shown here is derived from an EMBL/GenBank/DDBJ whole genome shotgun (WGS) entry which is preliminary data.</text>
</comment>
<evidence type="ECO:0000313" key="5">
    <source>
        <dbReference type="Proteomes" id="UP000678393"/>
    </source>
</evidence>
<evidence type="ECO:0000256" key="2">
    <source>
        <dbReference type="ARBA" id="ARBA00022679"/>
    </source>
</evidence>
<dbReference type="OrthoDB" id="205623at2759"/>
<evidence type="ECO:0000259" key="3">
    <source>
        <dbReference type="Pfam" id="PF00685"/>
    </source>
</evidence>
<dbReference type="InterPro" id="IPR000863">
    <property type="entry name" value="Sulfotransferase_dom"/>
</dbReference>
<evidence type="ECO:0000313" key="4">
    <source>
        <dbReference type="EMBL" id="CAG5129582.1"/>
    </source>
</evidence>
<comment type="similarity">
    <text evidence="1">Belongs to the sulfotransferase 1 family.</text>
</comment>
<organism evidence="4 5">
    <name type="scientific">Candidula unifasciata</name>
    <dbReference type="NCBI Taxonomy" id="100452"/>
    <lineage>
        <taxon>Eukaryota</taxon>
        <taxon>Metazoa</taxon>
        <taxon>Spiralia</taxon>
        <taxon>Lophotrochozoa</taxon>
        <taxon>Mollusca</taxon>
        <taxon>Gastropoda</taxon>
        <taxon>Heterobranchia</taxon>
        <taxon>Euthyneura</taxon>
        <taxon>Panpulmonata</taxon>
        <taxon>Eupulmonata</taxon>
        <taxon>Stylommatophora</taxon>
        <taxon>Helicina</taxon>
        <taxon>Helicoidea</taxon>
        <taxon>Geomitridae</taxon>
        <taxon>Candidula</taxon>
    </lineage>
</organism>
<dbReference type="EMBL" id="CAJHNH020003569">
    <property type="protein sequence ID" value="CAG5129582.1"/>
    <property type="molecule type" value="Genomic_DNA"/>
</dbReference>
<dbReference type="PANTHER" id="PTHR11783">
    <property type="entry name" value="SULFOTRANSFERASE SULT"/>
    <property type="match status" value="1"/>
</dbReference>
<dbReference type="InterPro" id="IPR027417">
    <property type="entry name" value="P-loop_NTPase"/>
</dbReference>
<evidence type="ECO:0000256" key="1">
    <source>
        <dbReference type="ARBA" id="ARBA00005771"/>
    </source>
</evidence>
<sequence length="300" mass="34945">MDDFKTLLMQEFVRFKPDVYMDDGHGSTLKLGLFNGRYVSPFGEENYRRVKDIPLRDDDIFLIGYPKTGCHWTWEVLSMIVRGRGEHSTTGKLACFMEMAPPAMRDSVQTRRILNSHVLFEDLPAQMKEKKTKIILTFRNPKDTLVSFYHHHTSLPDVWNYAGEFQNFFPLFIKGQVDNSSFFDYYKQWDEDIKKNPDQPVLVVSYEDMKEDLPREIRRLAAFIDVPLTDQQVEEIAQAAGFSSMKDVYQKGDNYSSIFLRKGQVGDWKNWLTIAQSEMVDAAVEQKLKGTRFASPRYTL</sequence>
<dbReference type="GO" id="GO:0008146">
    <property type="term" value="F:sulfotransferase activity"/>
    <property type="evidence" value="ECO:0007669"/>
    <property type="project" value="InterPro"/>
</dbReference>
<keyword evidence="5" id="KW-1185">Reference proteome</keyword>
<name>A0A8S3ZQG0_9EUPU</name>
<dbReference type="SUPFAM" id="SSF52540">
    <property type="entry name" value="P-loop containing nucleoside triphosphate hydrolases"/>
    <property type="match status" value="1"/>
</dbReference>
<accession>A0A8S3ZQG0</accession>
<reference evidence="4" key="1">
    <citation type="submission" date="2021-04" db="EMBL/GenBank/DDBJ databases">
        <authorList>
            <consortium name="Molecular Ecology Group"/>
        </authorList>
    </citation>
    <scope>NUCLEOTIDE SEQUENCE</scope>
</reference>
<dbReference type="Gene3D" id="3.40.50.300">
    <property type="entry name" value="P-loop containing nucleotide triphosphate hydrolases"/>
    <property type="match status" value="1"/>
</dbReference>
<feature type="domain" description="Sulfotransferase" evidence="3">
    <location>
        <begin position="57"/>
        <end position="291"/>
    </location>
</feature>
<dbReference type="Pfam" id="PF00685">
    <property type="entry name" value="Sulfotransfer_1"/>
    <property type="match status" value="1"/>
</dbReference>
<keyword evidence="2" id="KW-0808">Transferase</keyword>
<protein>
    <recommendedName>
        <fullName evidence="3">Sulfotransferase domain-containing protein</fullName>
    </recommendedName>
</protein>
<proteinExistence type="inferred from homology"/>
<dbReference type="AlphaFoldDB" id="A0A8S3ZQG0"/>
<dbReference type="Proteomes" id="UP000678393">
    <property type="component" value="Unassembled WGS sequence"/>
</dbReference>